<dbReference type="PROSITE" id="PS00109">
    <property type="entry name" value="PROTEIN_KINASE_TYR"/>
    <property type="match status" value="1"/>
</dbReference>
<dbReference type="GO" id="GO:0005634">
    <property type="term" value="C:nucleus"/>
    <property type="evidence" value="ECO:0007669"/>
    <property type="project" value="TreeGrafter"/>
</dbReference>
<reference evidence="12 13" key="1">
    <citation type="submission" date="2020-04" db="EMBL/GenBank/DDBJ databases">
        <authorList>
            <person name="Laetsch R D."/>
            <person name="Stevens L."/>
            <person name="Kumar S."/>
            <person name="Blaxter L. M."/>
        </authorList>
    </citation>
    <scope>NUCLEOTIDE SEQUENCE [LARGE SCALE GENOMIC DNA]</scope>
</reference>
<dbReference type="GO" id="GO:0005524">
    <property type="term" value="F:ATP binding"/>
    <property type="evidence" value="ECO:0007669"/>
    <property type="project" value="UniProtKB-UniRule"/>
</dbReference>
<dbReference type="GO" id="GO:0005737">
    <property type="term" value="C:cytoplasm"/>
    <property type="evidence" value="ECO:0007669"/>
    <property type="project" value="TreeGrafter"/>
</dbReference>
<feature type="domain" description="Protein kinase" evidence="11">
    <location>
        <begin position="110"/>
        <end position="383"/>
    </location>
</feature>
<protein>
    <recommendedName>
        <fullName evidence="11">Protein kinase domain-containing protein</fullName>
    </recommendedName>
</protein>
<evidence type="ECO:0000256" key="5">
    <source>
        <dbReference type="ARBA" id="ARBA00022741"/>
    </source>
</evidence>
<comment type="caution">
    <text evidence="12">The sequence shown here is derived from an EMBL/GenBank/DDBJ whole genome shotgun (WGS) entry which is preliminary data.</text>
</comment>
<dbReference type="Gene3D" id="1.10.510.10">
    <property type="entry name" value="Transferase(Phosphotransferase) domain 1"/>
    <property type="match status" value="1"/>
</dbReference>
<dbReference type="Gene3D" id="3.30.200.20">
    <property type="entry name" value="Phosphorylase Kinase, domain 1"/>
    <property type="match status" value="1"/>
</dbReference>
<dbReference type="PANTHER" id="PTHR46485:SF5">
    <property type="entry name" value="CENTER DIVIDER, ISOFORM A"/>
    <property type="match status" value="1"/>
</dbReference>
<evidence type="ECO:0000313" key="13">
    <source>
        <dbReference type="Proteomes" id="UP000494206"/>
    </source>
</evidence>
<dbReference type="InterPro" id="IPR011009">
    <property type="entry name" value="Kinase-like_dom_sf"/>
</dbReference>
<dbReference type="InterPro" id="IPR017441">
    <property type="entry name" value="Protein_kinase_ATP_BS"/>
</dbReference>
<gene>
    <name evidence="12" type="ORF">CBOVIS_LOCUS12443</name>
</gene>
<comment type="cofactor">
    <cofactor evidence="2">
        <name>Mg(2+)</name>
        <dbReference type="ChEBI" id="CHEBI:18420"/>
    </cofactor>
</comment>
<feature type="region of interest" description="Disordered" evidence="10">
    <location>
        <begin position="386"/>
        <end position="422"/>
    </location>
</feature>
<dbReference type="AlphaFoldDB" id="A0A8S1FF86"/>
<keyword evidence="6" id="KW-0418">Kinase</keyword>
<dbReference type="GO" id="GO:0030036">
    <property type="term" value="P:actin cytoskeleton organization"/>
    <property type="evidence" value="ECO:0007669"/>
    <property type="project" value="TreeGrafter"/>
</dbReference>
<evidence type="ECO:0000256" key="2">
    <source>
        <dbReference type="ARBA" id="ARBA00001946"/>
    </source>
</evidence>
<evidence type="ECO:0000256" key="1">
    <source>
        <dbReference type="ARBA" id="ARBA00001936"/>
    </source>
</evidence>
<evidence type="ECO:0000256" key="7">
    <source>
        <dbReference type="ARBA" id="ARBA00022840"/>
    </source>
</evidence>
<comment type="cofactor">
    <cofactor evidence="1">
        <name>Mn(2+)</name>
        <dbReference type="ChEBI" id="CHEBI:29035"/>
    </cofactor>
</comment>
<keyword evidence="3" id="KW-0723">Serine/threonine-protein kinase</keyword>
<accession>A0A8S1FF86</accession>
<evidence type="ECO:0000256" key="3">
    <source>
        <dbReference type="ARBA" id="ARBA00022527"/>
    </source>
</evidence>
<dbReference type="SUPFAM" id="SSF56112">
    <property type="entry name" value="Protein kinase-like (PK-like)"/>
    <property type="match status" value="1"/>
</dbReference>
<evidence type="ECO:0000256" key="10">
    <source>
        <dbReference type="SAM" id="MobiDB-lite"/>
    </source>
</evidence>
<keyword evidence="4" id="KW-0808">Transferase</keyword>
<evidence type="ECO:0000256" key="4">
    <source>
        <dbReference type="ARBA" id="ARBA00022679"/>
    </source>
</evidence>
<dbReference type="InterPro" id="IPR000719">
    <property type="entry name" value="Prot_kinase_dom"/>
</dbReference>
<evidence type="ECO:0000313" key="12">
    <source>
        <dbReference type="EMBL" id="CAB3411001.1"/>
    </source>
</evidence>
<dbReference type="Pfam" id="PF00069">
    <property type="entry name" value="Pkinase"/>
    <property type="match status" value="1"/>
</dbReference>
<evidence type="ECO:0000256" key="9">
    <source>
        <dbReference type="PROSITE-ProRule" id="PRU10141"/>
    </source>
</evidence>
<dbReference type="PANTHER" id="PTHR46485">
    <property type="entry name" value="LIM DOMAIN KINASE 1"/>
    <property type="match status" value="1"/>
</dbReference>
<keyword evidence="13" id="KW-1185">Reference proteome</keyword>
<dbReference type="Proteomes" id="UP000494206">
    <property type="component" value="Unassembled WGS sequence"/>
</dbReference>
<organism evidence="12 13">
    <name type="scientific">Caenorhabditis bovis</name>
    <dbReference type="NCBI Taxonomy" id="2654633"/>
    <lineage>
        <taxon>Eukaryota</taxon>
        <taxon>Metazoa</taxon>
        <taxon>Ecdysozoa</taxon>
        <taxon>Nematoda</taxon>
        <taxon>Chromadorea</taxon>
        <taxon>Rhabditida</taxon>
        <taxon>Rhabditina</taxon>
        <taxon>Rhabditomorpha</taxon>
        <taxon>Rhabditoidea</taxon>
        <taxon>Rhabditidae</taxon>
        <taxon>Peloderinae</taxon>
        <taxon>Caenorhabditis</taxon>
    </lineage>
</organism>
<evidence type="ECO:0000256" key="8">
    <source>
        <dbReference type="ARBA" id="ARBA00023211"/>
    </source>
</evidence>
<dbReference type="GO" id="GO:0004674">
    <property type="term" value="F:protein serine/threonine kinase activity"/>
    <property type="evidence" value="ECO:0007669"/>
    <property type="project" value="UniProtKB-KW"/>
</dbReference>
<dbReference type="PROSITE" id="PS00107">
    <property type="entry name" value="PROTEIN_KINASE_ATP"/>
    <property type="match status" value="1"/>
</dbReference>
<sequence>MMEMVSNARIHDEIGAATRRNEGVRCSKRILDGICLQMAATPFAAHNNNNKSCNYDDHFDCEPYPCSSKSFNDDYLEPDVIESVRNDENEASRHHPVLSLIGPLFAPEDFEILEPLGEGFFSKVYKVRHASSGEILVLKENKPTESSRRSAHADAAREAAMMRQLKHGNVLELRGICISRGDCGTNDGKWDANLLVTYCEGGSLASLVLDRTLHLSWQRRVRYALDIARAMEYIHSQGIIHRDLTSSNVLIRHDNHEHDNWGKAVVADFGLSCPFPEPGEKLAQVGTTYFMSPECLKEEYYDEKSDVFSFGIILCQMIARIDVDPDGGIPRTSKFGFDYMLFTPLCPLDTPIELLKLAFNSCVMDPAARPSFEESRRKLEDIVVSLPNPQHSKSMEMTRDGKESRLGRSRSDAALKRPKSLAATSRKLSTNFNVGTRPVIEGEVSDETHAHKMEALARDVARDEPEFRHINPFLGHERFRNERKILPKKATSTPRRRSATKTDGAPKMYATQASLNSTPRRRCLSMPSFINDLSSSTHYTSFSYDGTFGGDESLDDSEYVDANASPASGIPMAYRDLDRCFLKQMKRFPSRRHTMMSDVKTSASNFDISTTDGVEGPSAKHSHTKIAAKNREISVAQQKRPSRCVVIVGDDEPTTTSTPPPADTIVRQSNRQRRLSRVCSAAHRNSNECAIL</sequence>
<keyword evidence="5 9" id="KW-0547">Nucleotide-binding</keyword>
<evidence type="ECO:0000259" key="11">
    <source>
        <dbReference type="PROSITE" id="PS50011"/>
    </source>
</evidence>
<feature type="compositionally biased region" description="Basic and acidic residues" evidence="10">
    <location>
        <begin position="393"/>
        <end position="415"/>
    </location>
</feature>
<keyword evidence="7 9" id="KW-0067">ATP-binding</keyword>
<name>A0A8S1FF86_9PELO</name>
<dbReference type="PROSITE" id="PS50011">
    <property type="entry name" value="PROTEIN_KINASE_DOM"/>
    <property type="match status" value="1"/>
</dbReference>
<dbReference type="OrthoDB" id="20134at2759"/>
<dbReference type="EMBL" id="CADEPM010000012">
    <property type="protein sequence ID" value="CAB3411001.1"/>
    <property type="molecule type" value="Genomic_DNA"/>
</dbReference>
<proteinExistence type="predicted"/>
<dbReference type="InterPro" id="IPR008266">
    <property type="entry name" value="Tyr_kinase_AS"/>
</dbReference>
<dbReference type="GO" id="GO:0046872">
    <property type="term" value="F:metal ion binding"/>
    <property type="evidence" value="ECO:0007669"/>
    <property type="project" value="UniProtKB-KW"/>
</dbReference>
<feature type="binding site" evidence="9">
    <location>
        <position position="139"/>
    </location>
    <ligand>
        <name>ATP</name>
        <dbReference type="ChEBI" id="CHEBI:30616"/>
    </ligand>
</feature>
<dbReference type="InterPro" id="IPR050940">
    <property type="entry name" value="Actin_reg-Ser/Thr_kinase"/>
</dbReference>
<feature type="region of interest" description="Disordered" evidence="10">
    <location>
        <begin position="649"/>
        <end position="671"/>
    </location>
</feature>
<evidence type="ECO:0000256" key="6">
    <source>
        <dbReference type="ARBA" id="ARBA00022777"/>
    </source>
</evidence>
<keyword evidence="8" id="KW-0464">Manganese</keyword>